<keyword evidence="3" id="KW-1185">Reference proteome</keyword>
<dbReference type="AlphaFoldDB" id="A0AAD5BVR2"/>
<sequence>NMGTRKGLRITSTDFNEPSEDIFEDHGDYETENHHTGPMANRNKKNKTLAVEGNEYEKIRQLTIRENQKRLEQLGVKNIVRRKRLRITSTISNEHIEEHVDNDHVEDDFEDHQNFKTQGAPKKVRGYTQKSETWKMNSSNRIVVTFNKLRKPIGDEGSELVQFLGTLVRNSDHVSIEYSDWRKSKFVIYPNETNEIKSWIFESLGTKLRTWKGSLKERAYDPSLCVDEIVAKHVKNDNRLNAIQFKELVG</sequence>
<reference evidence="2" key="1">
    <citation type="submission" date="2022-06" db="EMBL/GenBank/DDBJ databases">
        <title>Uncovering the hologenomic basis of an extraordinary plant invasion.</title>
        <authorList>
            <person name="Bieker V.C."/>
            <person name="Martin M.D."/>
            <person name="Gilbert T."/>
            <person name="Hodgins K."/>
            <person name="Battlay P."/>
            <person name="Petersen B."/>
            <person name="Wilson J."/>
        </authorList>
    </citation>
    <scope>NUCLEOTIDE SEQUENCE</scope>
    <source>
        <strain evidence="2">AA19_3_7</strain>
        <tissue evidence="2">Leaf</tissue>
    </source>
</reference>
<dbReference type="PANTHER" id="PTHR33144">
    <property type="entry name" value="OS10G0409366 PROTEIN-RELATED"/>
    <property type="match status" value="1"/>
</dbReference>
<comment type="caution">
    <text evidence="2">The sequence shown here is derived from an EMBL/GenBank/DDBJ whole genome shotgun (WGS) entry which is preliminary data.</text>
</comment>
<dbReference type="PANTHER" id="PTHR33144:SF50">
    <property type="entry name" value="OS03G0714750 PROTEIN"/>
    <property type="match status" value="1"/>
</dbReference>
<gene>
    <name evidence="2" type="ORF">M8C21_014504</name>
</gene>
<accession>A0AAD5BVR2</accession>
<feature type="region of interest" description="Disordered" evidence="1">
    <location>
        <begin position="1"/>
        <end position="21"/>
    </location>
</feature>
<dbReference type="EMBL" id="JAMZMK010010765">
    <property type="protein sequence ID" value="KAI7730501.1"/>
    <property type="molecule type" value="Genomic_DNA"/>
</dbReference>
<proteinExistence type="predicted"/>
<evidence type="ECO:0000313" key="3">
    <source>
        <dbReference type="Proteomes" id="UP001206925"/>
    </source>
</evidence>
<evidence type="ECO:0000256" key="1">
    <source>
        <dbReference type="SAM" id="MobiDB-lite"/>
    </source>
</evidence>
<organism evidence="2 3">
    <name type="scientific">Ambrosia artemisiifolia</name>
    <name type="common">Common ragweed</name>
    <dbReference type="NCBI Taxonomy" id="4212"/>
    <lineage>
        <taxon>Eukaryota</taxon>
        <taxon>Viridiplantae</taxon>
        <taxon>Streptophyta</taxon>
        <taxon>Embryophyta</taxon>
        <taxon>Tracheophyta</taxon>
        <taxon>Spermatophyta</taxon>
        <taxon>Magnoliopsida</taxon>
        <taxon>eudicotyledons</taxon>
        <taxon>Gunneridae</taxon>
        <taxon>Pentapetalae</taxon>
        <taxon>asterids</taxon>
        <taxon>campanulids</taxon>
        <taxon>Asterales</taxon>
        <taxon>Asteraceae</taxon>
        <taxon>Asteroideae</taxon>
        <taxon>Heliantheae alliance</taxon>
        <taxon>Heliantheae</taxon>
        <taxon>Ambrosia</taxon>
    </lineage>
</organism>
<feature type="non-terminal residue" evidence="2">
    <location>
        <position position="250"/>
    </location>
</feature>
<protein>
    <submittedName>
        <fullName evidence="2">Uncharacterized protein</fullName>
    </submittedName>
</protein>
<dbReference type="Proteomes" id="UP001206925">
    <property type="component" value="Unassembled WGS sequence"/>
</dbReference>
<evidence type="ECO:0000313" key="2">
    <source>
        <dbReference type="EMBL" id="KAI7730501.1"/>
    </source>
</evidence>
<name>A0AAD5BVR2_AMBAR</name>